<evidence type="ECO:0000313" key="11">
    <source>
        <dbReference type="Proteomes" id="UP000186785"/>
    </source>
</evidence>
<evidence type="ECO:0000256" key="8">
    <source>
        <dbReference type="ARBA" id="ARBA00023136"/>
    </source>
</evidence>
<evidence type="ECO:0000256" key="9">
    <source>
        <dbReference type="HAMAP-Rule" id="MF_00275"/>
    </source>
</evidence>
<dbReference type="RefSeq" id="WP_073708467.1">
    <property type="nucleotide sequence ID" value="NZ_MQSV01000001.1"/>
</dbReference>
<dbReference type="STRING" id="1921764.BSR28_01470"/>
<keyword evidence="2 9" id="KW-1003">Cell membrane</keyword>
<feature type="transmembrane region" description="Helical" evidence="9">
    <location>
        <begin position="407"/>
        <end position="427"/>
    </location>
</feature>
<dbReference type="PANTHER" id="PTHR30607:SF2">
    <property type="entry name" value="POTASSIUM-TRANSPORTING ATPASE POTASSIUM-BINDING SUBUNIT"/>
    <property type="match status" value="1"/>
</dbReference>
<organism evidence="10 11">
    <name type="scientific">Boudabousia liubingyangii</name>
    <dbReference type="NCBI Taxonomy" id="1921764"/>
    <lineage>
        <taxon>Bacteria</taxon>
        <taxon>Bacillati</taxon>
        <taxon>Actinomycetota</taxon>
        <taxon>Actinomycetes</taxon>
        <taxon>Actinomycetales</taxon>
        <taxon>Actinomycetaceae</taxon>
        <taxon>Boudabousia</taxon>
    </lineage>
</organism>
<keyword evidence="3 9" id="KW-0633">Potassium transport</keyword>
<comment type="caution">
    <text evidence="10">The sequence shown here is derived from an EMBL/GenBank/DDBJ whole genome shotgun (WGS) entry which is preliminary data.</text>
</comment>
<keyword evidence="4 9" id="KW-0812">Transmembrane</keyword>
<dbReference type="GO" id="GO:0030955">
    <property type="term" value="F:potassium ion binding"/>
    <property type="evidence" value="ECO:0007669"/>
    <property type="project" value="UniProtKB-UniRule"/>
</dbReference>
<comment type="subcellular location">
    <subcellularLocation>
        <location evidence="9">Cell membrane</location>
        <topology evidence="9">Multi-pass membrane protein</topology>
    </subcellularLocation>
</comment>
<dbReference type="NCBIfam" id="TIGR00680">
    <property type="entry name" value="kdpA"/>
    <property type="match status" value="1"/>
</dbReference>
<dbReference type="InterPro" id="IPR004623">
    <property type="entry name" value="KdpA"/>
</dbReference>
<dbReference type="HAMAP" id="MF_00275">
    <property type="entry name" value="KdpA"/>
    <property type="match status" value="1"/>
</dbReference>
<feature type="transmembrane region" description="Helical" evidence="9">
    <location>
        <begin position="122"/>
        <end position="144"/>
    </location>
</feature>
<name>A0A1Q5PPY7_9ACTO</name>
<dbReference type="PIRSF" id="PIRSF001294">
    <property type="entry name" value="K_ATPaseA"/>
    <property type="match status" value="1"/>
</dbReference>
<keyword evidence="11" id="KW-1185">Reference proteome</keyword>
<evidence type="ECO:0000256" key="5">
    <source>
        <dbReference type="ARBA" id="ARBA00022958"/>
    </source>
</evidence>
<evidence type="ECO:0000256" key="3">
    <source>
        <dbReference type="ARBA" id="ARBA00022538"/>
    </source>
</evidence>
<keyword evidence="8 9" id="KW-0472">Membrane</keyword>
<dbReference type="OrthoDB" id="9763796at2"/>
<gene>
    <name evidence="9" type="primary">kdpA</name>
    <name evidence="10" type="ORF">BSR29_01050</name>
</gene>
<keyword evidence="6 9" id="KW-1133">Transmembrane helix</keyword>
<feature type="transmembrane region" description="Helical" evidence="9">
    <location>
        <begin position="65"/>
        <end position="89"/>
    </location>
</feature>
<dbReference type="Pfam" id="PF03814">
    <property type="entry name" value="KdpA"/>
    <property type="match status" value="1"/>
</dbReference>
<feature type="transmembrane region" description="Helical" evidence="9">
    <location>
        <begin position="6"/>
        <end position="26"/>
    </location>
</feature>
<evidence type="ECO:0000256" key="7">
    <source>
        <dbReference type="ARBA" id="ARBA00023065"/>
    </source>
</evidence>
<evidence type="ECO:0000256" key="6">
    <source>
        <dbReference type="ARBA" id="ARBA00022989"/>
    </source>
</evidence>
<protein>
    <recommendedName>
        <fullName evidence="9">Potassium-transporting ATPase potassium-binding subunit</fullName>
    </recommendedName>
    <alternativeName>
        <fullName evidence="9">ATP phosphohydrolase [potassium-transporting] A chain</fullName>
    </alternativeName>
    <alternativeName>
        <fullName evidence="9">Potassium-binding and translocating subunit A</fullName>
    </alternativeName>
    <alternativeName>
        <fullName evidence="9">Potassium-translocating ATPase A chain</fullName>
    </alternativeName>
</protein>
<evidence type="ECO:0000256" key="1">
    <source>
        <dbReference type="ARBA" id="ARBA00022448"/>
    </source>
</evidence>
<comment type="similarity">
    <text evidence="9">Belongs to the KdpA family.</text>
</comment>
<evidence type="ECO:0000256" key="4">
    <source>
        <dbReference type="ARBA" id="ARBA00022692"/>
    </source>
</evidence>
<feature type="transmembrane region" description="Helical" evidence="9">
    <location>
        <begin position="165"/>
        <end position="187"/>
    </location>
</feature>
<dbReference type="PANTHER" id="PTHR30607">
    <property type="entry name" value="POTASSIUM-TRANSPORTING ATPASE A CHAIN"/>
    <property type="match status" value="1"/>
</dbReference>
<proteinExistence type="inferred from homology"/>
<feature type="transmembrane region" description="Helical" evidence="9">
    <location>
        <begin position="368"/>
        <end position="387"/>
    </location>
</feature>
<feature type="transmembrane region" description="Helical" evidence="9">
    <location>
        <begin position="274"/>
        <end position="293"/>
    </location>
</feature>
<feature type="transmembrane region" description="Helical" evidence="9">
    <location>
        <begin position="241"/>
        <end position="262"/>
    </location>
</feature>
<accession>A0A1Q5PPY7</accession>
<comment type="subunit">
    <text evidence="9">The system is composed of three essential subunits: KdpA, KdpB and KdpC.</text>
</comment>
<reference evidence="10 11" key="1">
    <citation type="submission" date="2016-11" db="EMBL/GenBank/DDBJ databases">
        <title>Actinomyces gypaetusis sp. nov. isolated from the vulture Gypaetus barbatus in Qinghai Tibet Plateau China.</title>
        <authorList>
            <person name="Meng X."/>
        </authorList>
    </citation>
    <scope>NUCLEOTIDE SEQUENCE [LARGE SCALE GENOMIC DNA]</scope>
    <source>
        <strain evidence="10 11">VUL4_2</strain>
    </source>
</reference>
<feature type="transmembrane region" description="Helical" evidence="9">
    <location>
        <begin position="469"/>
        <end position="493"/>
    </location>
</feature>
<keyword evidence="5 9" id="KW-0630">Potassium</keyword>
<keyword evidence="1 9" id="KW-0813">Transport</keyword>
<dbReference type="EMBL" id="MQSV01000001">
    <property type="protein sequence ID" value="OKL49576.1"/>
    <property type="molecule type" value="Genomic_DNA"/>
</dbReference>
<comment type="function">
    <text evidence="9">Part of the high-affinity ATP-driven potassium transport (or Kdp) system, which catalyzes the hydrolysis of ATP coupled with the electrogenic transport of potassium into the cytoplasm. This subunit binds the extracellular potassium ions and delivers the ions to the membrane domain of KdpB through an intramembrane tunnel.</text>
</comment>
<dbReference type="GO" id="GO:0008556">
    <property type="term" value="F:P-type potassium transmembrane transporter activity"/>
    <property type="evidence" value="ECO:0007669"/>
    <property type="project" value="InterPro"/>
</dbReference>
<feature type="transmembrane region" description="Helical" evidence="9">
    <location>
        <begin position="514"/>
        <end position="537"/>
    </location>
</feature>
<evidence type="ECO:0000256" key="2">
    <source>
        <dbReference type="ARBA" id="ARBA00022475"/>
    </source>
</evidence>
<keyword evidence="7 9" id="KW-0406">Ion transport</keyword>
<evidence type="ECO:0000313" key="10">
    <source>
        <dbReference type="EMBL" id="OKL49576.1"/>
    </source>
</evidence>
<dbReference type="GO" id="GO:0005886">
    <property type="term" value="C:plasma membrane"/>
    <property type="evidence" value="ECO:0007669"/>
    <property type="project" value="UniProtKB-SubCell"/>
</dbReference>
<dbReference type="Proteomes" id="UP000186785">
    <property type="component" value="Unassembled WGS sequence"/>
</dbReference>
<dbReference type="AlphaFoldDB" id="A0A1Q5PPY7"/>
<sequence>MNVSLIQILLFLAVSVMLAIPLGHYIDKIMHAEPTWLSKRLRPVETACYRAIGVNEDVEMSGRSYFINVMMFSAFGLLAFWLTLVFSGINPGLSFNIASSFVSNTNWQSYAGETTLQGWQQALLLTTQNFVSAAVGISVLYALIRALRGTQLRGVGNFYVDLTRVVLYILLPLATLLAIILSSQGVVQSLYNSTSATTLSGTKQYLPLGPVASQEAIKQLGTNGGGFFGANSAMPFENPTFISNFLECLAIIIIPIALCFAFGRGVKNPKQGRAIFISMFVLLIAALIGTYMAEYNYHVAGIDPSAGNMEGKESRFGAGLSALWAIMTTAASNGSVNSMHDSYTPFGGFFPMLLMQLGEVVFGGVGSGLYGMLGFVILTVFITGLMIGRTPEYLNKKIDPIDMKMAVVLCLTTPLLILVGSGVAALWPESYTNVTNPGIHAFSELLYGYTSAGANNGSAFAGLDANTNFFNLTMGLSMLLARFVPIWATLKLAESMRTKSRVAESSATLRTDSPLFIGLLIFNVLLIGALSMFPALALGPIAEGLL</sequence>